<evidence type="ECO:0000256" key="5">
    <source>
        <dbReference type="SAM" id="SignalP"/>
    </source>
</evidence>
<reference evidence="7" key="1">
    <citation type="submission" date="2023-03" db="EMBL/GenBank/DDBJ databases">
        <title>Andean soil-derived lignocellulolytic bacterial consortium as a source of novel taxa and putative plastic-active enzymes.</title>
        <authorList>
            <person name="Diaz-Garcia L."/>
            <person name="Chuvochina M."/>
            <person name="Feuerriegel G."/>
            <person name="Bunk B."/>
            <person name="Sproer C."/>
            <person name="Streit W.R."/>
            <person name="Rodriguez L.M."/>
            <person name="Overmann J."/>
            <person name="Jimenez D.J."/>
        </authorList>
    </citation>
    <scope>NUCLEOTIDE SEQUENCE</scope>
    <source>
        <strain evidence="7">MAG 7</strain>
    </source>
</reference>
<dbReference type="PROSITE" id="PS51352">
    <property type="entry name" value="THIOREDOXIN_2"/>
    <property type="match status" value="1"/>
</dbReference>
<keyword evidence="5" id="KW-0732">Signal</keyword>
<dbReference type="Pfam" id="PF00578">
    <property type="entry name" value="AhpC-TSA"/>
    <property type="match status" value="1"/>
</dbReference>
<dbReference type="GO" id="GO:0016491">
    <property type="term" value="F:oxidoreductase activity"/>
    <property type="evidence" value="ECO:0007669"/>
    <property type="project" value="InterPro"/>
</dbReference>
<dbReference type="GO" id="GO:0030313">
    <property type="term" value="C:cell envelope"/>
    <property type="evidence" value="ECO:0007669"/>
    <property type="project" value="UniProtKB-SubCell"/>
</dbReference>
<sequence>MQQLNGILLAAALLLSGALQAQQPFTLKGKLTDPELEGQRLNLRYFNGTKSVNDSCFLKNGLYEFTGTLVTPVSANLTIVLKTKPHPRTWPVPHWLDLYLDSGVISLEGSTLAGSVVKGGRSQQEFAALRKLRVPLQDSQRLTGFHIDNAPDTLEKQRYRDLYRQLGKMADSVSLAFVRTNPTSYVSLDIVRSLVNPKNLANEREAVEKLYSGLSDELQQTKTGKDIAGRLANAGKLSVGKKAIDFTMNDTLGRPVSLSSFKGKYVLLDFWASWCHPCRLENPHVVKAYAQYKDRNFTVLSVSLDQPGKHQAWVDAIHKDGLNWTHVSDLKYWNNAAVKLYGVNSVPMNYLINPEGVIVGVYLRGEELLKKLEELL</sequence>
<feature type="signal peptide" evidence="5">
    <location>
        <begin position="1"/>
        <end position="21"/>
    </location>
</feature>
<keyword evidence="3" id="KW-1015">Disulfide bond</keyword>
<name>A0AAJ6BG12_9BACT</name>
<dbReference type="InterPro" id="IPR036249">
    <property type="entry name" value="Thioredoxin-like_sf"/>
</dbReference>
<evidence type="ECO:0000259" key="6">
    <source>
        <dbReference type="PROSITE" id="PS51352"/>
    </source>
</evidence>
<evidence type="ECO:0000256" key="3">
    <source>
        <dbReference type="ARBA" id="ARBA00023157"/>
    </source>
</evidence>
<evidence type="ECO:0000256" key="4">
    <source>
        <dbReference type="ARBA" id="ARBA00023284"/>
    </source>
</evidence>
<protein>
    <submittedName>
        <fullName evidence="7">TlpA disulfide reductase family protein</fullName>
    </submittedName>
</protein>
<accession>A0AAJ6BG12</accession>
<gene>
    <name evidence="7" type="ORF">P0Y53_13955</name>
</gene>
<dbReference type="AlphaFoldDB" id="A0AAJ6BG12"/>
<comment type="subcellular location">
    <subcellularLocation>
        <location evidence="1">Cell envelope</location>
    </subcellularLocation>
</comment>
<evidence type="ECO:0000313" key="8">
    <source>
        <dbReference type="Proteomes" id="UP001220610"/>
    </source>
</evidence>
<dbReference type="Pfam" id="PF14289">
    <property type="entry name" value="DUF4369"/>
    <property type="match status" value="1"/>
</dbReference>
<dbReference type="Gene3D" id="3.40.30.10">
    <property type="entry name" value="Glutaredoxin"/>
    <property type="match status" value="1"/>
</dbReference>
<dbReference type="GO" id="GO:0017004">
    <property type="term" value="P:cytochrome complex assembly"/>
    <property type="evidence" value="ECO:0007669"/>
    <property type="project" value="UniProtKB-KW"/>
</dbReference>
<proteinExistence type="predicted"/>
<feature type="domain" description="Thioredoxin" evidence="6">
    <location>
        <begin position="237"/>
        <end position="376"/>
    </location>
</feature>
<dbReference type="InterPro" id="IPR013766">
    <property type="entry name" value="Thioredoxin_domain"/>
</dbReference>
<organism evidence="7 8">
    <name type="scientific">Candidatus Pseudobacter hemicellulosilyticus</name>
    <dbReference type="NCBI Taxonomy" id="3121375"/>
    <lineage>
        <taxon>Bacteria</taxon>
        <taxon>Pseudomonadati</taxon>
        <taxon>Bacteroidota</taxon>
        <taxon>Chitinophagia</taxon>
        <taxon>Chitinophagales</taxon>
        <taxon>Chitinophagaceae</taxon>
        <taxon>Pseudobacter</taxon>
    </lineage>
</organism>
<evidence type="ECO:0000313" key="7">
    <source>
        <dbReference type="EMBL" id="WEK33591.1"/>
    </source>
</evidence>
<dbReference type="Proteomes" id="UP001220610">
    <property type="component" value="Chromosome"/>
</dbReference>
<keyword evidence="2" id="KW-0201">Cytochrome c-type biogenesis</keyword>
<evidence type="ECO:0000256" key="1">
    <source>
        <dbReference type="ARBA" id="ARBA00004196"/>
    </source>
</evidence>
<dbReference type="CDD" id="cd02966">
    <property type="entry name" value="TlpA_like_family"/>
    <property type="match status" value="1"/>
</dbReference>
<evidence type="ECO:0000256" key="2">
    <source>
        <dbReference type="ARBA" id="ARBA00022748"/>
    </source>
</evidence>
<feature type="chain" id="PRO_5042606406" evidence="5">
    <location>
        <begin position="22"/>
        <end position="376"/>
    </location>
</feature>
<dbReference type="InterPro" id="IPR050553">
    <property type="entry name" value="Thioredoxin_ResA/DsbE_sf"/>
</dbReference>
<dbReference type="GO" id="GO:0016209">
    <property type="term" value="F:antioxidant activity"/>
    <property type="evidence" value="ECO:0007669"/>
    <property type="project" value="InterPro"/>
</dbReference>
<dbReference type="InterPro" id="IPR025380">
    <property type="entry name" value="DUF4369"/>
</dbReference>
<dbReference type="EMBL" id="CP119311">
    <property type="protein sequence ID" value="WEK33591.1"/>
    <property type="molecule type" value="Genomic_DNA"/>
</dbReference>
<dbReference type="PANTHER" id="PTHR42852:SF6">
    <property type="entry name" value="THIOL:DISULFIDE INTERCHANGE PROTEIN DSBE"/>
    <property type="match status" value="1"/>
</dbReference>
<keyword evidence="4" id="KW-0676">Redox-active center</keyword>
<dbReference type="SUPFAM" id="SSF52833">
    <property type="entry name" value="Thioredoxin-like"/>
    <property type="match status" value="1"/>
</dbReference>
<dbReference type="InterPro" id="IPR000866">
    <property type="entry name" value="AhpC/TSA"/>
</dbReference>
<dbReference type="PANTHER" id="PTHR42852">
    <property type="entry name" value="THIOL:DISULFIDE INTERCHANGE PROTEIN DSBE"/>
    <property type="match status" value="1"/>
</dbReference>